<protein>
    <recommendedName>
        <fullName evidence="3">FeS cluster biogenesis domain-containing protein</fullName>
    </recommendedName>
</protein>
<dbReference type="RefSeq" id="WP_023859395.1">
    <property type="nucleotide sequence ID" value="NZ_AZFH01000102.1"/>
</dbReference>
<evidence type="ECO:0008006" key="3">
    <source>
        <dbReference type="Google" id="ProtNLM"/>
    </source>
</evidence>
<dbReference type="EMBL" id="AZFH01000102">
    <property type="protein sequence ID" value="KRL79471.1"/>
    <property type="molecule type" value="Genomic_DNA"/>
</dbReference>
<organism evidence="1 2">
    <name type="scientific">Ligilactobacillus equi DSM 15833 = JCM 10991</name>
    <dbReference type="NCBI Taxonomy" id="1423740"/>
    <lineage>
        <taxon>Bacteria</taxon>
        <taxon>Bacillati</taxon>
        <taxon>Bacillota</taxon>
        <taxon>Bacilli</taxon>
        <taxon>Lactobacillales</taxon>
        <taxon>Lactobacillaceae</taxon>
        <taxon>Ligilactobacillus</taxon>
    </lineage>
</organism>
<evidence type="ECO:0000313" key="1">
    <source>
        <dbReference type="EMBL" id="KRL79471.1"/>
    </source>
</evidence>
<dbReference type="OrthoDB" id="1645729at2"/>
<comment type="caution">
    <text evidence="1">The sequence shown here is derived from an EMBL/GenBank/DDBJ whole genome shotgun (WGS) entry which is preliminary data.</text>
</comment>
<dbReference type="PATRIC" id="fig|1423740.3.peg.547"/>
<dbReference type="AlphaFoldDB" id="A0A0R1TDK9"/>
<evidence type="ECO:0000313" key="2">
    <source>
        <dbReference type="Proteomes" id="UP000051048"/>
    </source>
</evidence>
<accession>A0A0R1TDK9</accession>
<gene>
    <name evidence="1" type="ORF">FC36_GL000507</name>
</gene>
<name>A0A0R1TDK9_9LACO</name>
<dbReference type="Proteomes" id="UP000051048">
    <property type="component" value="Unassembled WGS sequence"/>
</dbReference>
<sequence>MTLEVMPDAALWFKKEFGFTNGGNIRIYPKIYGGIPTIFPNYYLGIKSQPVTEDGVVVETAVGVSFQILENDTWILNDFDLRLELENNDIKYHFIPHEGVSLDAVSGASAH</sequence>
<proteinExistence type="predicted"/>
<reference evidence="1 2" key="1">
    <citation type="journal article" date="2015" name="Genome Announc.">
        <title>Expanding the biotechnology potential of lactobacilli through comparative genomics of 213 strains and associated genera.</title>
        <authorList>
            <person name="Sun Z."/>
            <person name="Harris H.M."/>
            <person name="McCann A."/>
            <person name="Guo C."/>
            <person name="Argimon S."/>
            <person name="Zhang W."/>
            <person name="Yang X."/>
            <person name="Jeffery I.B."/>
            <person name="Cooney J.C."/>
            <person name="Kagawa T.F."/>
            <person name="Liu W."/>
            <person name="Song Y."/>
            <person name="Salvetti E."/>
            <person name="Wrobel A."/>
            <person name="Rasinkangas P."/>
            <person name="Parkhill J."/>
            <person name="Rea M.C."/>
            <person name="O'Sullivan O."/>
            <person name="Ritari J."/>
            <person name="Douillard F.P."/>
            <person name="Paul Ross R."/>
            <person name="Yang R."/>
            <person name="Briner A.E."/>
            <person name="Felis G.E."/>
            <person name="de Vos W.M."/>
            <person name="Barrangou R."/>
            <person name="Klaenhammer T.R."/>
            <person name="Caufield P.W."/>
            <person name="Cui Y."/>
            <person name="Zhang H."/>
            <person name="O'Toole P.W."/>
        </authorList>
    </citation>
    <scope>NUCLEOTIDE SEQUENCE [LARGE SCALE GENOMIC DNA]</scope>
    <source>
        <strain evidence="1 2">DSM 15833</strain>
    </source>
</reference>
<dbReference type="STRING" id="1423740.FC36_GL000507"/>